<dbReference type="SUPFAM" id="SSF56112">
    <property type="entry name" value="Protein kinase-like (PK-like)"/>
    <property type="match status" value="1"/>
</dbReference>
<keyword evidence="2" id="KW-1185">Reference proteome</keyword>
<accession>A0A9P8K1L7</accession>
<evidence type="ECO:0008006" key="3">
    <source>
        <dbReference type="Google" id="ProtNLM"/>
    </source>
</evidence>
<protein>
    <recommendedName>
        <fullName evidence="3">CHK kinase-like domain-containing protein</fullName>
    </recommendedName>
</protein>
<reference evidence="1" key="1">
    <citation type="journal article" date="2021" name="J Fungi (Basel)">
        <title>Virulence traits and population genomics of the black yeast Aureobasidium melanogenum.</title>
        <authorList>
            <person name="Cernosa A."/>
            <person name="Sun X."/>
            <person name="Gostincar C."/>
            <person name="Fang C."/>
            <person name="Gunde-Cimerman N."/>
            <person name="Song Z."/>
        </authorList>
    </citation>
    <scope>NUCLEOTIDE SEQUENCE</scope>
    <source>
        <strain evidence="1">EXF-9298</strain>
    </source>
</reference>
<sequence>MMATTMLIDDSALHKHALARLEAADKALAYANHSHLKDVHQSEDITEAWLTTVLSKGVPGAEVMEIRPIGGHEGMTSRSKLEVVWNEQGRAAGLPAKIFVKTTPKNPHLLEMLSMLHMAELEVEFYNTCANDVAEFVPVCYYARSHPGGRFIILLEVLEDREITPHWMGDTCNIDYAYQVAIMQAKVHARFWETPRFSTDMVFVRPRSRRLGEQWLETMFHRVRKNFLASEIGLALPQYVREIVELWNENCDKFYAYWDTKPATIVHGDSHLGNVLEFKDGTAGFYDWQCYFKGYGFRDLAYFLMSALTVEDVKGHERKIFDTYVDTLAANGVKVDREEAWLDYCLLALERFDSAMTSLTQGGYGHARHALERQVKTLTYVLQEHDVATLMGRVLQTGSIR</sequence>
<proteinExistence type="predicted"/>
<dbReference type="InterPro" id="IPR004119">
    <property type="entry name" value="EcKL"/>
</dbReference>
<dbReference type="InterPro" id="IPR011009">
    <property type="entry name" value="Kinase-like_dom_sf"/>
</dbReference>
<dbReference type="AlphaFoldDB" id="A0A9P8K1L7"/>
<gene>
    <name evidence="1" type="ORF">KCU98_g1319</name>
</gene>
<dbReference type="InterPro" id="IPR052961">
    <property type="entry name" value="Oxido-Kinase-like_Enzymes"/>
</dbReference>
<dbReference type="Gene3D" id="3.90.1200.10">
    <property type="match status" value="1"/>
</dbReference>
<dbReference type="Proteomes" id="UP000729357">
    <property type="component" value="Unassembled WGS sequence"/>
</dbReference>
<name>A0A9P8K1L7_AURME</name>
<evidence type="ECO:0000313" key="2">
    <source>
        <dbReference type="Proteomes" id="UP000729357"/>
    </source>
</evidence>
<evidence type="ECO:0000313" key="1">
    <source>
        <dbReference type="EMBL" id="KAG9990183.1"/>
    </source>
</evidence>
<reference evidence="1" key="2">
    <citation type="submission" date="2021-08" db="EMBL/GenBank/DDBJ databases">
        <authorList>
            <person name="Gostincar C."/>
            <person name="Sun X."/>
            <person name="Song Z."/>
            <person name="Gunde-Cimerman N."/>
        </authorList>
    </citation>
    <scope>NUCLEOTIDE SEQUENCE</scope>
    <source>
        <strain evidence="1">EXF-9298</strain>
    </source>
</reference>
<dbReference type="PANTHER" id="PTHR23020:SF41">
    <property type="entry name" value="AMINOGLYCOSIDE PHOSPHOTRANSFERASE DOMAIN-CONTAINING PROTEIN"/>
    <property type="match status" value="1"/>
</dbReference>
<dbReference type="PANTHER" id="PTHR23020">
    <property type="entry name" value="UNCHARACTERIZED NUCLEAR HORMONE RECEPTOR-RELATED"/>
    <property type="match status" value="1"/>
</dbReference>
<comment type="caution">
    <text evidence="1">The sequence shown here is derived from an EMBL/GenBank/DDBJ whole genome shotgun (WGS) entry which is preliminary data.</text>
</comment>
<dbReference type="EMBL" id="JAHFXS010000043">
    <property type="protein sequence ID" value="KAG9990183.1"/>
    <property type="molecule type" value="Genomic_DNA"/>
</dbReference>
<feature type="non-terminal residue" evidence="1">
    <location>
        <position position="401"/>
    </location>
</feature>
<dbReference type="Pfam" id="PF02958">
    <property type="entry name" value="EcKL"/>
    <property type="match status" value="1"/>
</dbReference>
<organism evidence="1 2">
    <name type="scientific">Aureobasidium melanogenum</name>
    <name type="common">Aureobasidium pullulans var. melanogenum</name>
    <dbReference type="NCBI Taxonomy" id="46634"/>
    <lineage>
        <taxon>Eukaryota</taxon>
        <taxon>Fungi</taxon>
        <taxon>Dikarya</taxon>
        <taxon>Ascomycota</taxon>
        <taxon>Pezizomycotina</taxon>
        <taxon>Dothideomycetes</taxon>
        <taxon>Dothideomycetidae</taxon>
        <taxon>Dothideales</taxon>
        <taxon>Saccotheciaceae</taxon>
        <taxon>Aureobasidium</taxon>
    </lineage>
</organism>